<comment type="similarity">
    <text evidence="2 4">Belongs to the cytochrome P450 family.</text>
</comment>
<dbReference type="CDD" id="cd00302">
    <property type="entry name" value="cytochrome_P450"/>
    <property type="match status" value="1"/>
</dbReference>
<dbReference type="PRINTS" id="PR00385">
    <property type="entry name" value="P450"/>
</dbReference>
<sequence length="515" mass="59340">MITVISLLLFVPVVLITIYYILHLLEVRRVQHIPGVSYPHALWLFLFAKHNNFFMYPRDQIQLSNDLKDKKVWRITLGRDTWVFTKDPEVIREICVTKHKDYRRDKNWKKANMVNTRGNVLVSHGDEWKQHRLFLNPSFSDVNMKNSYDKTIIPTVETIFNRWDNKIKSSSGEVNASYDLSCLVADVFGQVAMSLDYGTVRDRNLNENVEPLMSLRLKDVTFVTQFLVLFPWGTNLAKFNPKSLSLIPVIGWILEKVSKTTRDWRGMLVKAVEDRCSGATTMGSDILSVLSKAILDPFSRESDTKFDKEDIVSELHVLASAGLETTTHTLEWVLYYMARNLQVQNKLVQDIKDTVKSNPINYESLCDPQLFKYVHAVINETLRMRGPVPNIWRYTRVDTVLAGKTIPKDTHVYPMFCLVNKDKEIWGGDADTFKPERFLDANIKPHVFSPFSFGPRACVGKKLAEIQLMHVVVSIFNQYKISLPESESIADEMEERMAMTMGPKDSVYVVVSKRN</sequence>
<name>A0AAW2YTH9_9EUKA</name>
<keyword evidence="3 4" id="KW-0479">Metal-binding</keyword>
<dbReference type="PANTHER" id="PTHR24305">
    <property type="entry name" value="CYTOCHROME P450"/>
    <property type="match status" value="1"/>
</dbReference>
<reference evidence="6 7" key="1">
    <citation type="submission" date="2024-03" db="EMBL/GenBank/DDBJ databases">
        <title>The Acrasis kona genome and developmental transcriptomes reveal deep origins of eukaryotic multicellular pathways.</title>
        <authorList>
            <person name="Sheikh S."/>
            <person name="Fu C.-J."/>
            <person name="Brown M.W."/>
            <person name="Baldauf S.L."/>
        </authorList>
    </citation>
    <scope>NUCLEOTIDE SEQUENCE [LARGE SCALE GENOMIC DNA]</scope>
    <source>
        <strain evidence="6 7">ATCC MYA-3509</strain>
    </source>
</reference>
<keyword evidence="5" id="KW-0812">Transmembrane</keyword>
<dbReference type="Pfam" id="PF00067">
    <property type="entry name" value="p450"/>
    <property type="match status" value="1"/>
</dbReference>
<comment type="cofactor">
    <cofactor evidence="1 3">
        <name>heme</name>
        <dbReference type="ChEBI" id="CHEBI:30413"/>
    </cofactor>
</comment>
<dbReference type="GO" id="GO:0020037">
    <property type="term" value="F:heme binding"/>
    <property type="evidence" value="ECO:0007669"/>
    <property type="project" value="InterPro"/>
</dbReference>
<keyword evidence="5" id="KW-0472">Membrane</keyword>
<comment type="caution">
    <text evidence="6">The sequence shown here is derived from an EMBL/GenBank/DDBJ whole genome shotgun (WGS) entry which is preliminary data.</text>
</comment>
<dbReference type="InterPro" id="IPR050121">
    <property type="entry name" value="Cytochrome_P450_monoxygenase"/>
</dbReference>
<dbReference type="GO" id="GO:0004497">
    <property type="term" value="F:monooxygenase activity"/>
    <property type="evidence" value="ECO:0007669"/>
    <property type="project" value="UniProtKB-KW"/>
</dbReference>
<dbReference type="InterPro" id="IPR002401">
    <property type="entry name" value="Cyt_P450_E_grp-I"/>
</dbReference>
<protein>
    <submittedName>
        <fullName evidence="6">Cytochrome P450</fullName>
    </submittedName>
</protein>
<dbReference type="SUPFAM" id="SSF48264">
    <property type="entry name" value="Cytochrome P450"/>
    <property type="match status" value="1"/>
</dbReference>
<dbReference type="AlphaFoldDB" id="A0AAW2YTH9"/>
<feature type="transmembrane region" description="Helical" evidence="5">
    <location>
        <begin position="7"/>
        <end position="25"/>
    </location>
</feature>
<evidence type="ECO:0000256" key="4">
    <source>
        <dbReference type="RuleBase" id="RU000461"/>
    </source>
</evidence>
<dbReference type="PRINTS" id="PR00463">
    <property type="entry name" value="EP450I"/>
</dbReference>
<proteinExistence type="inferred from homology"/>
<evidence type="ECO:0000256" key="1">
    <source>
        <dbReference type="ARBA" id="ARBA00001971"/>
    </source>
</evidence>
<dbReference type="Gene3D" id="1.10.630.10">
    <property type="entry name" value="Cytochrome P450"/>
    <property type="match status" value="1"/>
</dbReference>
<evidence type="ECO:0000313" key="6">
    <source>
        <dbReference type="EMBL" id="KAL0480485.1"/>
    </source>
</evidence>
<evidence type="ECO:0000256" key="3">
    <source>
        <dbReference type="PIRSR" id="PIRSR602401-1"/>
    </source>
</evidence>
<dbReference type="PROSITE" id="PS00086">
    <property type="entry name" value="CYTOCHROME_P450"/>
    <property type="match status" value="1"/>
</dbReference>
<keyword evidence="5" id="KW-1133">Transmembrane helix</keyword>
<dbReference type="InterPro" id="IPR017972">
    <property type="entry name" value="Cyt_P450_CS"/>
</dbReference>
<keyword evidence="4" id="KW-0503">Monooxygenase</keyword>
<dbReference type="InterPro" id="IPR036396">
    <property type="entry name" value="Cyt_P450_sf"/>
</dbReference>
<feature type="binding site" description="axial binding residue" evidence="3">
    <location>
        <position position="458"/>
    </location>
    <ligand>
        <name>heme</name>
        <dbReference type="ChEBI" id="CHEBI:30413"/>
    </ligand>
    <ligandPart>
        <name>Fe</name>
        <dbReference type="ChEBI" id="CHEBI:18248"/>
    </ligandPart>
</feature>
<evidence type="ECO:0000313" key="7">
    <source>
        <dbReference type="Proteomes" id="UP001431209"/>
    </source>
</evidence>
<organism evidence="6 7">
    <name type="scientific">Acrasis kona</name>
    <dbReference type="NCBI Taxonomy" id="1008807"/>
    <lineage>
        <taxon>Eukaryota</taxon>
        <taxon>Discoba</taxon>
        <taxon>Heterolobosea</taxon>
        <taxon>Tetramitia</taxon>
        <taxon>Eutetramitia</taxon>
        <taxon>Acrasidae</taxon>
        <taxon>Acrasis</taxon>
    </lineage>
</organism>
<keyword evidence="3 4" id="KW-0408">Iron</keyword>
<keyword evidence="3 4" id="KW-0349">Heme</keyword>
<dbReference type="EMBL" id="JAOPGA020000657">
    <property type="protein sequence ID" value="KAL0480485.1"/>
    <property type="molecule type" value="Genomic_DNA"/>
</dbReference>
<dbReference type="PANTHER" id="PTHR24305:SF166">
    <property type="entry name" value="CYTOCHROME P450 12A4, MITOCHONDRIAL-RELATED"/>
    <property type="match status" value="1"/>
</dbReference>
<dbReference type="InterPro" id="IPR001128">
    <property type="entry name" value="Cyt_P450"/>
</dbReference>
<dbReference type="GO" id="GO:0005506">
    <property type="term" value="F:iron ion binding"/>
    <property type="evidence" value="ECO:0007669"/>
    <property type="project" value="InterPro"/>
</dbReference>
<accession>A0AAW2YTH9</accession>
<dbReference type="GO" id="GO:0016705">
    <property type="term" value="F:oxidoreductase activity, acting on paired donors, with incorporation or reduction of molecular oxygen"/>
    <property type="evidence" value="ECO:0007669"/>
    <property type="project" value="InterPro"/>
</dbReference>
<keyword evidence="4" id="KW-0560">Oxidoreductase</keyword>
<evidence type="ECO:0000256" key="5">
    <source>
        <dbReference type="SAM" id="Phobius"/>
    </source>
</evidence>
<keyword evidence="7" id="KW-1185">Reference proteome</keyword>
<evidence type="ECO:0000256" key="2">
    <source>
        <dbReference type="ARBA" id="ARBA00010617"/>
    </source>
</evidence>
<gene>
    <name evidence="6" type="ORF">AKO1_011026</name>
</gene>
<dbReference type="Proteomes" id="UP001431209">
    <property type="component" value="Unassembled WGS sequence"/>
</dbReference>